<evidence type="ECO:0000256" key="6">
    <source>
        <dbReference type="ARBA" id="ARBA00022605"/>
    </source>
</evidence>
<evidence type="ECO:0000256" key="9">
    <source>
        <dbReference type="ARBA" id="ARBA00022723"/>
    </source>
</evidence>
<evidence type="ECO:0000256" key="16">
    <source>
        <dbReference type="ARBA" id="ARBA00037928"/>
    </source>
</evidence>
<protein>
    <recommendedName>
        <fullName evidence="17">glutamate synthase (ferredoxin)</fullName>
        <ecNumber evidence="17">1.4.7.1</ecNumber>
    </recommendedName>
</protein>
<keyword evidence="10" id="KW-0315">Glutamine amidotransferase</keyword>
<comment type="cofactor">
    <cofactor evidence="2">
        <name>[3Fe-4S] cluster</name>
        <dbReference type="ChEBI" id="CHEBI:21137"/>
    </cofactor>
</comment>
<evidence type="ECO:0000313" key="20">
    <source>
        <dbReference type="Proteomes" id="UP000000226"/>
    </source>
</evidence>
<dbReference type="STRING" id="3885.V7ASI1"/>
<dbReference type="EMBL" id="CM002296">
    <property type="protein sequence ID" value="ESW08539.1"/>
    <property type="molecule type" value="Genomic_DNA"/>
</dbReference>
<dbReference type="GO" id="GO:0006537">
    <property type="term" value="P:glutamate biosynthetic process"/>
    <property type="evidence" value="ECO:0007669"/>
    <property type="project" value="UniProtKB-KW"/>
</dbReference>
<dbReference type="PANTHER" id="PTHR11938:SF133">
    <property type="entry name" value="GLUTAMATE SYNTHASE (NADH)"/>
    <property type="match status" value="1"/>
</dbReference>
<dbReference type="InterPro" id="IPR050711">
    <property type="entry name" value="ET-N_metabolism_enzyme"/>
</dbReference>
<dbReference type="PROSITE" id="PS51278">
    <property type="entry name" value="GATASE_TYPE_2"/>
    <property type="match status" value="1"/>
</dbReference>
<dbReference type="InterPro" id="IPR029055">
    <property type="entry name" value="Ntn_hydrolases_N"/>
</dbReference>
<dbReference type="GO" id="GO:0051538">
    <property type="term" value="F:3 iron, 4 sulfur cluster binding"/>
    <property type="evidence" value="ECO:0007669"/>
    <property type="project" value="UniProtKB-KW"/>
</dbReference>
<proteinExistence type="inferred from homology"/>
<evidence type="ECO:0000256" key="10">
    <source>
        <dbReference type="ARBA" id="ARBA00022962"/>
    </source>
</evidence>
<keyword evidence="12" id="KW-0408">Iron</keyword>
<dbReference type="OrthoDB" id="1935369at2759"/>
<keyword evidence="9" id="KW-0479">Metal-binding</keyword>
<comment type="similarity">
    <text evidence="5">Belongs to the glutamate synthase family.</text>
</comment>
<dbReference type="Gene3D" id="3.60.20.10">
    <property type="entry name" value="Glutamine Phosphoribosylpyrophosphate, subunit 1, domain 1"/>
    <property type="match status" value="1"/>
</dbReference>
<dbReference type="GO" id="GO:0016041">
    <property type="term" value="F:glutamate synthase (ferredoxin) activity"/>
    <property type="evidence" value="ECO:0007669"/>
    <property type="project" value="UniProtKB-EC"/>
</dbReference>
<evidence type="ECO:0000256" key="12">
    <source>
        <dbReference type="ARBA" id="ARBA00023004"/>
    </source>
</evidence>
<dbReference type="Pfam" id="PF00310">
    <property type="entry name" value="GATase_2"/>
    <property type="match status" value="1"/>
</dbReference>
<keyword evidence="13" id="KW-0411">Iron-sulfur</keyword>
<keyword evidence="20" id="KW-1185">Reference proteome</keyword>
<accession>V7ASI1</accession>
<keyword evidence="11" id="KW-0560">Oxidoreductase</keyword>
<dbReference type="GO" id="GO:0046872">
    <property type="term" value="F:metal ion binding"/>
    <property type="evidence" value="ECO:0007669"/>
    <property type="project" value="UniProtKB-KW"/>
</dbReference>
<keyword evidence="15" id="KW-0003">3Fe-4S</keyword>
<dbReference type="GO" id="GO:0016040">
    <property type="term" value="F:glutamate synthase (NADH) activity"/>
    <property type="evidence" value="ECO:0007669"/>
    <property type="project" value="TreeGrafter"/>
</dbReference>
<evidence type="ECO:0000256" key="7">
    <source>
        <dbReference type="ARBA" id="ARBA00022630"/>
    </source>
</evidence>
<comment type="cofactor">
    <cofactor evidence="1">
        <name>FMN</name>
        <dbReference type="ChEBI" id="CHEBI:58210"/>
    </cofactor>
</comment>
<dbReference type="Proteomes" id="UP000000226">
    <property type="component" value="Chromosome 9"/>
</dbReference>
<comment type="pathway">
    <text evidence="3">Energy metabolism; nitrogen metabolism.</text>
</comment>
<dbReference type="PANTHER" id="PTHR11938">
    <property type="entry name" value="FAD NADPH DEHYDROGENASE/OXIDOREDUCTASE"/>
    <property type="match status" value="1"/>
</dbReference>
<gene>
    <name evidence="19" type="ORF">PHAVU_009G053800g</name>
</gene>
<dbReference type="SUPFAM" id="SSF56235">
    <property type="entry name" value="N-terminal nucleophile aminohydrolases (Ntn hydrolases)"/>
    <property type="match status" value="1"/>
</dbReference>
<evidence type="ECO:0000259" key="18">
    <source>
        <dbReference type="PROSITE" id="PS51278"/>
    </source>
</evidence>
<name>V7ASI1_PHAVU</name>
<feature type="domain" description="Glutamine amidotransferase type-2" evidence="18">
    <location>
        <begin position="97"/>
        <end position="303"/>
    </location>
</feature>
<evidence type="ECO:0000256" key="14">
    <source>
        <dbReference type="ARBA" id="ARBA00023164"/>
    </source>
</evidence>
<keyword evidence="14" id="KW-0314">Glutamate biosynthesis</keyword>
<comment type="pathway">
    <text evidence="16">Amino-acid biosynthesis; L-glutamate biosynthesis via GLT pathway; L-glutamate from 2-oxoglutarate and L-glutamine (ferredoxin route): step 1/1.</text>
</comment>
<dbReference type="OMA" id="CGCETNS"/>
<evidence type="ECO:0000256" key="5">
    <source>
        <dbReference type="ARBA" id="ARBA00009716"/>
    </source>
</evidence>
<dbReference type="Gramene" id="ESW08539">
    <property type="protein sequence ID" value="ESW08539"/>
    <property type="gene ID" value="PHAVU_009G053800g"/>
</dbReference>
<evidence type="ECO:0000256" key="17">
    <source>
        <dbReference type="ARBA" id="ARBA00039085"/>
    </source>
</evidence>
<dbReference type="EC" id="1.4.7.1" evidence="17"/>
<evidence type="ECO:0000256" key="1">
    <source>
        <dbReference type="ARBA" id="ARBA00001917"/>
    </source>
</evidence>
<sequence>MSSSISFPTVRTPSPRTLPCKTEKSLFNSRCPVRVTKFLGTRLRSSGKWLGSERLHVWKSEGPLRRPKLRVVVRSGMSTVPKKPLGLYDPAMDKDSCGVGFVAELSGEGNRNTVTDALEMLVRMTHRGACGCEPNTGDGAGIMVGLPHQFYKEVVDFELPPPGKYAIGMFFLPTSNSLREESKSVFQKVAESLGHSVLGWRSVPTNNSELGKSALLTEPVIEQVFLTPSTLSKVDLERQMYILRKLCMVAITSTLNLHNDGTTDFYICSLSSRTVVYKGQLTPAQLKDYYFADLGNESMGNNQ</sequence>
<reference evidence="20" key="1">
    <citation type="journal article" date="2014" name="Nat. Genet.">
        <title>A reference genome for common bean and genome-wide analysis of dual domestications.</title>
        <authorList>
            <person name="Schmutz J."/>
            <person name="McClean P.E."/>
            <person name="Mamidi S."/>
            <person name="Wu G.A."/>
            <person name="Cannon S.B."/>
            <person name="Grimwood J."/>
            <person name="Jenkins J."/>
            <person name="Shu S."/>
            <person name="Song Q."/>
            <person name="Chavarro C."/>
            <person name="Torres-Torres M."/>
            <person name="Geffroy V."/>
            <person name="Moghaddam S.M."/>
            <person name="Gao D."/>
            <person name="Abernathy B."/>
            <person name="Barry K."/>
            <person name="Blair M."/>
            <person name="Brick M.A."/>
            <person name="Chovatia M."/>
            <person name="Gepts P."/>
            <person name="Goodstein D.M."/>
            <person name="Gonzales M."/>
            <person name="Hellsten U."/>
            <person name="Hyten D.L."/>
            <person name="Jia G."/>
            <person name="Kelly J.D."/>
            <person name="Kudrna D."/>
            <person name="Lee R."/>
            <person name="Richard M.M."/>
            <person name="Miklas P.N."/>
            <person name="Osorno J.M."/>
            <person name="Rodrigues J."/>
            <person name="Thareau V."/>
            <person name="Urrea C.A."/>
            <person name="Wang M."/>
            <person name="Yu Y."/>
            <person name="Zhang M."/>
            <person name="Wing R.A."/>
            <person name="Cregan P.B."/>
            <person name="Rokhsar D.S."/>
            <person name="Jackson S.A."/>
        </authorList>
    </citation>
    <scope>NUCLEOTIDE SEQUENCE [LARGE SCALE GENOMIC DNA]</scope>
    <source>
        <strain evidence="20">cv. G19833</strain>
    </source>
</reference>
<keyword evidence="8" id="KW-0288">FMN</keyword>
<comment type="pathway">
    <text evidence="4">Nitrogen metabolism.</text>
</comment>
<evidence type="ECO:0000256" key="4">
    <source>
        <dbReference type="ARBA" id="ARBA00004909"/>
    </source>
</evidence>
<evidence type="ECO:0000313" key="19">
    <source>
        <dbReference type="EMBL" id="ESW08539.1"/>
    </source>
</evidence>
<evidence type="ECO:0000256" key="8">
    <source>
        <dbReference type="ARBA" id="ARBA00022643"/>
    </source>
</evidence>
<dbReference type="AlphaFoldDB" id="V7ASI1"/>
<evidence type="ECO:0000256" key="3">
    <source>
        <dbReference type="ARBA" id="ARBA00004802"/>
    </source>
</evidence>
<dbReference type="GO" id="GO:0019676">
    <property type="term" value="P:ammonia assimilation cycle"/>
    <property type="evidence" value="ECO:0007669"/>
    <property type="project" value="TreeGrafter"/>
</dbReference>
<organism evidence="19 20">
    <name type="scientific">Phaseolus vulgaris</name>
    <name type="common">Kidney bean</name>
    <name type="synonym">French bean</name>
    <dbReference type="NCBI Taxonomy" id="3885"/>
    <lineage>
        <taxon>Eukaryota</taxon>
        <taxon>Viridiplantae</taxon>
        <taxon>Streptophyta</taxon>
        <taxon>Embryophyta</taxon>
        <taxon>Tracheophyta</taxon>
        <taxon>Spermatophyta</taxon>
        <taxon>Magnoliopsida</taxon>
        <taxon>eudicotyledons</taxon>
        <taxon>Gunneridae</taxon>
        <taxon>Pentapetalae</taxon>
        <taxon>rosids</taxon>
        <taxon>fabids</taxon>
        <taxon>Fabales</taxon>
        <taxon>Fabaceae</taxon>
        <taxon>Papilionoideae</taxon>
        <taxon>50 kb inversion clade</taxon>
        <taxon>NPAAA clade</taxon>
        <taxon>indigoferoid/millettioid clade</taxon>
        <taxon>Phaseoleae</taxon>
        <taxon>Phaseolus</taxon>
    </lineage>
</organism>
<keyword evidence="7" id="KW-0285">Flavoprotein</keyword>
<evidence type="ECO:0000256" key="15">
    <source>
        <dbReference type="ARBA" id="ARBA00023291"/>
    </source>
</evidence>
<dbReference type="InterPro" id="IPR017932">
    <property type="entry name" value="GATase_2_dom"/>
</dbReference>
<dbReference type="eggNOG" id="KOG0399">
    <property type="taxonomic scope" value="Eukaryota"/>
</dbReference>
<evidence type="ECO:0000256" key="13">
    <source>
        <dbReference type="ARBA" id="ARBA00023014"/>
    </source>
</evidence>
<evidence type="ECO:0000256" key="11">
    <source>
        <dbReference type="ARBA" id="ARBA00023002"/>
    </source>
</evidence>
<evidence type="ECO:0000256" key="2">
    <source>
        <dbReference type="ARBA" id="ARBA00001927"/>
    </source>
</evidence>
<keyword evidence="6" id="KW-0028">Amino-acid biosynthesis</keyword>